<gene>
    <name evidence="2" type="ORF">SAMN05421504_101293</name>
</gene>
<protein>
    <submittedName>
        <fullName evidence="2">Chromosome partitioning ATPase, Mrp family, contains Fe-S cluster</fullName>
    </submittedName>
</protein>
<dbReference type="OrthoDB" id="9812433at2"/>
<dbReference type="InterPro" id="IPR050445">
    <property type="entry name" value="Bact_polysacc_biosynth/exp"/>
</dbReference>
<dbReference type="Gene3D" id="3.40.50.300">
    <property type="entry name" value="P-loop containing nucleotide triphosphate hydrolases"/>
    <property type="match status" value="1"/>
</dbReference>
<reference evidence="2 3" key="1">
    <citation type="submission" date="2016-10" db="EMBL/GenBank/DDBJ databases">
        <authorList>
            <person name="de Groot N.N."/>
        </authorList>
    </citation>
    <scope>NUCLEOTIDE SEQUENCE [LARGE SCALE GENOMIC DNA]</scope>
    <source>
        <strain evidence="2 3">CPCC 202699</strain>
    </source>
</reference>
<dbReference type="InterPro" id="IPR027417">
    <property type="entry name" value="P-loop_NTPase"/>
</dbReference>
<dbReference type="PANTHER" id="PTHR32309:SF31">
    <property type="entry name" value="CAPSULAR EXOPOLYSACCHARIDE FAMILY"/>
    <property type="match status" value="1"/>
</dbReference>
<feature type="transmembrane region" description="Helical" evidence="1">
    <location>
        <begin position="20"/>
        <end position="38"/>
    </location>
</feature>
<evidence type="ECO:0000313" key="3">
    <source>
        <dbReference type="Proteomes" id="UP000199515"/>
    </source>
</evidence>
<evidence type="ECO:0000313" key="2">
    <source>
        <dbReference type="EMBL" id="SDW33396.1"/>
    </source>
</evidence>
<dbReference type="RefSeq" id="WP_091285549.1">
    <property type="nucleotide sequence ID" value="NZ_FNON01000001.1"/>
</dbReference>
<organism evidence="2 3">
    <name type="scientific">Amycolatopsis xylanica</name>
    <dbReference type="NCBI Taxonomy" id="589385"/>
    <lineage>
        <taxon>Bacteria</taxon>
        <taxon>Bacillati</taxon>
        <taxon>Actinomycetota</taxon>
        <taxon>Actinomycetes</taxon>
        <taxon>Pseudonocardiales</taxon>
        <taxon>Pseudonocardiaceae</taxon>
        <taxon>Amycolatopsis</taxon>
    </lineage>
</organism>
<keyword evidence="1" id="KW-1133">Transmembrane helix</keyword>
<keyword evidence="1" id="KW-0472">Membrane</keyword>
<dbReference type="AlphaFoldDB" id="A0A1H2SP28"/>
<dbReference type="SUPFAM" id="SSF52540">
    <property type="entry name" value="P-loop containing nucleoside triphosphate hydrolases"/>
    <property type="match status" value="1"/>
</dbReference>
<proteinExistence type="predicted"/>
<feature type="transmembrane region" description="Helical" evidence="1">
    <location>
        <begin position="232"/>
        <end position="249"/>
    </location>
</feature>
<evidence type="ECO:0000256" key="1">
    <source>
        <dbReference type="SAM" id="Phobius"/>
    </source>
</evidence>
<accession>A0A1H2SP28</accession>
<keyword evidence="3" id="KW-1185">Reference proteome</keyword>
<dbReference type="STRING" id="589385.SAMN05421504_101293"/>
<sequence length="498" mass="52090">MDDQPSPKILDSLHRYRWSSLGIVGVVALLSVLVALFVRESGSAQTRIVLKAPDKAGVVGVDASSESAFVRYVNQRALFVVSDRVLTVTSSNVANSVPVESLRKQITAKASSNGDSIDITVAAGDSGNSVRIADALTKAYQSESKADVQASAQKILDTLAARRKDVVEAVGPDAGAKPGDPANAAAGQTISDLDKQATQVRVAAEQFGDGVSFVDKASAGASGLLGSLVRDLGIGVALGVLIAAAVAWARADRDRRVSAADELAAATGEPVLAEIETLSDAEVAALKEVGSPPLWPYQFAASGLRTAVDRGVVVVTSSAPGDGGTTSTLQMATAAALSGARVLVVDAAVRTHGLSDALALRYDPHGLTSIAVGAMRTDDCTRVVDLGDRVFLWAIPAGQYQESTLDHFRSSLLQKAVAAMRSAYDLVLIDCASPAIAPEVTPLIRESDGVVVVVRRDRETRAVHRLREQIGLLGGTITGYLFTFAKPRRDAPKRIVRH</sequence>
<keyword evidence="1" id="KW-0812">Transmembrane</keyword>
<dbReference type="EMBL" id="FNON01000001">
    <property type="protein sequence ID" value="SDW33396.1"/>
    <property type="molecule type" value="Genomic_DNA"/>
</dbReference>
<dbReference type="PANTHER" id="PTHR32309">
    <property type="entry name" value="TYROSINE-PROTEIN KINASE"/>
    <property type="match status" value="1"/>
</dbReference>
<name>A0A1H2SP28_9PSEU</name>
<dbReference type="Proteomes" id="UP000199515">
    <property type="component" value="Unassembled WGS sequence"/>
</dbReference>